<proteinExistence type="predicted"/>
<dbReference type="AlphaFoldDB" id="A0A846MES7"/>
<sequence>MLTVLASPPPLASLLPLAVLLAGELLQAAIAINTNMMIVVKNNLSFAGLYTY</sequence>
<evidence type="ECO:0000313" key="2">
    <source>
        <dbReference type="Proteomes" id="UP000532769"/>
    </source>
</evidence>
<evidence type="ECO:0000313" key="1">
    <source>
        <dbReference type="EMBL" id="NIK14700.1"/>
    </source>
</evidence>
<dbReference type="RefSeq" id="WP_166909106.1">
    <property type="nucleotide sequence ID" value="NZ_JAASRS010000001.1"/>
</dbReference>
<dbReference type="EMBL" id="JAASRS010000001">
    <property type="protein sequence ID" value="NIK14700.1"/>
    <property type="molecule type" value="Genomic_DNA"/>
</dbReference>
<reference evidence="1 2" key="1">
    <citation type="submission" date="2020-03" db="EMBL/GenBank/DDBJ databases">
        <title>Genomic Encyclopedia of Archaeal and Bacterial Type Strains, Phase II (KMG-II): from individual species to whole genera.</title>
        <authorList>
            <person name="Goeker M."/>
        </authorList>
    </citation>
    <scope>NUCLEOTIDE SEQUENCE [LARGE SCALE GENOMIC DNA]</scope>
    <source>
        <strain evidence="1 2">DSM 4749</strain>
    </source>
</reference>
<name>A0A846MES7_9BACL</name>
<protein>
    <submittedName>
        <fullName evidence="1">Uncharacterized protein</fullName>
    </submittedName>
</protein>
<gene>
    <name evidence="1" type="ORF">BDD39_001210</name>
</gene>
<comment type="caution">
    <text evidence="1">The sequence shown here is derived from an EMBL/GenBank/DDBJ whole genome shotgun (WGS) entry which is preliminary data.</text>
</comment>
<organism evidence="1 2">
    <name type="scientific">Saccharococcus thermophilus</name>
    <dbReference type="NCBI Taxonomy" id="29396"/>
    <lineage>
        <taxon>Bacteria</taxon>
        <taxon>Bacillati</taxon>
        <taxon>Bacillota</taxon>
        <taxon>Bacilli</taxon>
        <taxon>Bacillales</taxon>
        <taxon>Anoxybacillaceae</taxon>
        <taxon>Saccharococcus</taxon>
    </lineage>
</organism>
<dbReference type="Proteomes" id="UP000532769">
    <property type="component" value="Unassembled WGS sequence"/>
</dbReference>
<accession>A0A846MES7</accession>
<keyword evidence="2" id="KW-1185">Reference proteome</keyword>